<dbReference type="Pfam" id="PF25390">
    <property type="entry name" value="WD40_RLD"/>
    <property type="match status" value="1"/>
</dbReference>
<dbReference type="InterPro" id="IPR000408">
    <property type="entry name" value="Reg_chr_condens"/>
</dbReference>
<keyword evidence="1" id="KW-0344">Guanine-nucleotide releasing factor</keyword>
<dbReference type="PANTHER" id="PTHR45982:SF1">
    <property type="entry name" value="REGULATOR OF CHROMOSOME CONDENSATION"/>
    <property type="match status" value="1"/>
</dbReference>
<dbReference type="InterPro" id="IPR051553">
    <property type="entry name" value="Ran_GTPase-activating"/>
</dbReference>
<dbReference type="Gene3D" id="2.60.40.3440">
    <property type="match status" value="1"/>
</dbReference>
<dbReference type="PANTHER" id="PTHR45982">
    <property type="entry name" value="REGULATOR OF CHROMOSOME CONDENSATION"/>
    <property type="match status" value="1"/>
</dbReference>
<dbReference type="InterPro" id="IPR058923">
    <property type="entry name" value="RCC1-like_dom"/>
</dbReference>
<evidence type="ECO:0000256" key="1">
    <source>
        <dbReference type="ARBA" id="ARBA00022658"/>
    </source>
</evidence>
<gene>
    <name evidence="5" type="ORF">CF651_28735</name>
</gene>
<dbReference type="Pfam" id="PF17963">
    <property type="entry name" value="Big_9"/>
    <property type="match status" value="3"/>
</dbReference>
<comment type="caution">
    <text evidence="5">The sequence shown here is derived from an EMBL/GenBank/DDBJ whole genome shotgun (WGS) entry which is preliminary data.</text>
</comment>
<keyword evidence="6" id="KW-1185">Reference proteome</keyword>
<dbReference type="Pfam" id="PF12733">
    <property type="entry name" value="Cadherin-like"/>
    <property type="match status" value="1"/>
</dbReference>
<dbReference type="GO" id="GO:0005737">
    <property type="term" value="C:cytoplasm"/>
    <property type="evidence" value="ECO:0007669"/>
    <property type="project" value="TreeGrafter"/>
</dbReference>
<dbReference type="RefSeq" id="WP_179233041.1">
    <property type="nucleotide sequence ID" value="NZ_NMQW01000056.1"/>
</dbReference>
<dbReference type="AlphaFoldDB" id="A0A229UHE6"/>
<dbReference type="EMBL" id="NMQW01000056">
    <property type="protein sequence ID" value="OXM82828.1"/>
    <property type="molecule type" value="Genomic_DNA"/>
</dbReference>
<evidence type="ECO:0000259" key="3">
    <source>
        <dbReference type="Pfam" id="PF12733"/>
    </source>
</evidence>
<accession>A0A229UHE6</accession>
<feature type="domain" description="RCC1-like" evidence="4">
    <location>
        <begin position="388"/>
        <end position="642"/>
    </location>
</feature>
<dbReference type="Proteomes" id="UP000215509">
    <property type="component" value="Unassembled WGS sequence"/>
</dbReference>
<evidence type="ECO:0000313" key="5">
    <source>
        <dbReference type="EMBL" id="OXM82828.1"/>
    </source>
</evidence>
<dbReference type="Gene3D" id="2.130.10.30">
    <property type="entry name" value="Regulator of chromosome condensation 1/beta-lactamase-inhibitor protein II"/>
    <property type="match status" value="2"/>
</dbReference>
<protein>
    <submittedName>
        <fullName evidence="5">Uncharacterized protein</fullName>
    </submittedName>
</protein>
<organism evidence="5 6">
    <name type="scientific">Paenibacillus rigui</name>
    <dbReference type="NCBI Taxonomy" id="554312"/>
    <lineage>
        <taxon>Bacteria</taxon>
        <taxon>Bacillati</taxon>
        <taxon>Bacillota</taxon>
        <taxon>Bacilli</taxon>
        <taxon>Bacillales</taxon>
        <taxon>Paenibacillaceae</taxon>
        <taxon>Paenibacillus</taxon>
    </lineage>
</organism>
<dbReference type="Pfam" id="PF00415">
    <property type="entry name" value="RCC1"/>
    <property type="match status" value="1"/>
</dbReference>
<dbReference type="InterPro" id="IPR025883">
    <property type="entry name" value="Cadherin-like_domain"/>
</dbReference>
<evidence type="ECO:0000256" key="2">
    <source>
        <dbReference type="ARBA" id="ARBA00022737"/>
    </source>
</evidence>
<reference evidence="5 6" key="1">
    <citation type="submission" date="2017-07" db="EMBL/GenBank/DDBJ databases">
        <title>Genome sequencing and assembly of Paenibacillus rigui.</title>
        <authorList>
            <person name="Mayilraj S."/>
        </authorList>
    </citation>
    <scope>NUCLEOTIDE SEQUENCE [LARGE SCALE GENOMIC DNA]</scope>
    <source>
        <strain evidence="5 6">JCM 16352</strain>
    </source>
</reference>
<proteinExistence type="predicted"/>
<name>A0A229UHE6_9BACL</name>
<keyword evidence="2" id="KW-0677">Repeat</keyword>
<dbReference type="SUPFAM" id="SSF50985">
    <property type="entry name" value="RCC1/BLIP-II"/>
    <property type="match status" value="2"/>
</dbReference>
<dbReference type="Pfam" id="PF13540">
    <property type="entry name" value="RCC1_2"/>
    <property type="match status" value="1"/>
</dbReference>
<feature type="non-terminal residue" evidence="5">
    <location>
        <position position="1"/>
    </location>
</feature>
<evidence type="ECO:0000259" key="4">
    <source>
        <dbReference type="Pfam" id="PF25390"/>
    </source>
</evidence>
<evidence type="ECO:0000313" key="6">
    <source>
        <dbReference type="Proteomes" id="UP000215509"/>
    </source>
</evidence>
<sequence>IDDGPNQPPVIENMTVHTQVNTAVTFIVKPNDPDNSQWSVQYGREYLYGTINVVGNELTYMPNPGFSGTAKVPFQVNDGVTLSNIAILTFIVEGDNANVPTVQDSSLITMAGQYIRSPLLGHDPNGDALTYQVTEQTKHGRVVLDNSLTFLYTPEDGYTGADQFKYRASDGTRDSGDAVVAIQIKSGSNRSPYGDIGGAFTKKNRPVKSRILAEDLDKDPVRFVVLNQPTLGTLDIDDSTGFFTFTPRQDAVGSELVWVHLYDGISYSAAPLAVRIQIDDGPNQPPAAEDLHLQTSLNTPVSFTVKGTDPDNTSWGIVYLSWLDDGEVEKNGDTYTYTPRTGFTGTRTIHFQLTDGVSYSNIATLTIIVDADKPTDQPEPSVFPQVQSQTHNVALKQDGSVWTWGYNGSGQLGLGDSTYRKVPTEVKGAIEGIRFKQVDAGIQFTLALAADKTVWGWGQNNNGELGDETTTRRYTPVQVKDSTDPSGHLTGVKKIQAGSSFGVALKEDGSVYTWGNNQNGELGIGNEVPGSPVPVKVPNLPPIKNIFVRNGYTMAIDTTGLLWAWGEESFGQLGIGTRPASDVLERSYVPVKVHAPNNAAAGWTGVQAMAPGITHVLALKDGKVYAWGSNLYGALGNGNPQIQFAGYPMPVADPNDPSGQLSNVIAIGAGWDHSYAIKKDGTVVAWGENGRGQLGDGTTTNRYTPVQVKWQDGRPFDGAAEAEGGDGFGVFTRQDGSVWAMGLNDGGQLGDGTVNMSRFPVKVKLSSSDANLSALTLSAGTLQPGFSSTINKYAVTVDGGVNSITLVPTTADQHATVTFSVYGSQPAPMMSGQPSPPMTLREGQNEIILEVTSEDRTNTKRYQIVITRTALAALRPRIEE</sequence>
<dbReference type="InterPro" id="IPR009091">
    <property type="entry name" value="RCC1/BLIP-II"/>
</dbReference>
<dbReference type="GO" id="GO:0005085">
    <property type="term" value="F:guanyl-nucleotide exchange factor activity"/>
    <property type="evidence" value="ECO:0007669"/>
    <property type="project" value="TreeGrafter"/>
</dbReference>
<feature type="domain" description="Cadherin-like beta-sandwich-like" evidence="3">
    <location>
        <begin position="772"/>
        <end position="868"/>
    </location>
</feature>
<dbReference type="PROSITE" id="PS50012">
    <property type="entry name" value="RCC1_3"/>
    <property type="match status" value="6"/>
</dbReference>
<dbReference type="PRINTS" id="PR00633">
    <property type="entry name" value="RCCNDNSATION"/>
</dbReference>